<evidence type="ECO:0000313" key="3">
    <source>
        <dbReference type="Proteomes" id="UP000199354"/>
    </source>
</evidence>
<dbReference type="EMBL" id="FMVF01000004">
    <property type="protein sequence ID" value="SCY20737.1"/>
    <property type="molecule type" value="Genomic_DNA"/>
</dbReference>
<dbReference type="AlphaFoldDB" id="A0A1G5E1H5"/>
<feature type="compositionally biased region" description="Polar residues" evidence="1">
    <location>
        <begin position="196"/>
        <end position="210"/>
    </location>
</feature>
<gene>
    <name evidence="2" type="ORF">SAMN02927903_00906</name>
</gene>
<keyword evidence="3" id="KW-1185">Reference proteome</keyword>
<accession>A0A1G5E1H5</accession>
<dbReference type="OrthoDB" id="1443728at2"/>
<proteinExistence type="predicted"/>
<dbReference type="RefSeq" id="WP_091141329.1">
    <property type="nucleotide sequence ID" value="NZ_FMVF01000004.1"/>
</dbReference>
<dbReference type="PROSITE" id="PS51257">
    <property type="entry name" value="PROKAR_LIPOPROTEIN"/>
    <property type="match status" value="1"/>
</dbReference>
<name>A0A1G5E1H5_9FLAO</name>
<evidence type="ECO:0000256" key="1">
    <source>
        <dbReference type="SAM" id="MobiDB-lite"/>
    </source>
</evidence>
<feature type="region of interest" description="Disordered" evidence="1">
    <location>
        <begin position="184"/>
        <end position="210"/>
    </location>
</feature>
<dbReference type="STRING" id="490189.SAMN02927903_00906"/>
<organism evidence="2 3">
    <name type="scientific">Flavobacterium caeni</name>
    <dbReference type="NCBI Taxonomy" id="490189"/>
    <lineage>
        <taxon>Bacteria</taxon>
        <taxon>Pseudomonadati</taxon>
        <taxon>Bacteroidota</taxon>
        <taxon>Flavobacteriia</taxon>
        <taxon>Flavobacteriales</taxon>
        <taxon>Flavobacteriaceae</taxon>
        <taxon>Flavobacterium</taxon>
    </lineage>
</organism>
<evidence type="ECO:0000313" key="2">
    <source>
        <dbReference type="EMBL" id="SCY20737.1"/>
    </source>
</evidence>
<sequence>MTIRILGLFLACAVFFSCQDEEAQRRAALRDAQKKEQIFSIINKGWNFTTTGLQPKAQERVTHWAELRLFLNELNQKPKSSMGEFRKKARMLSTKAKELNNNIPIQFNKPEVKARIAVLTTKINSINLFLHLQDIPDQKVIANIAEANEELRGLFLQMNEIVRKSEIPKEQGESDMIRMLDTTRAIPNTPVPPKPTSGSPVRSLPNPTAR</sequence>
<reference evidence="2 3" key="1">
    <citation type="submission" date="2016-10" db="EMBL/GenBank/DDBJ databases">
        <authorList>
            <person name="de Groot N.N."/>
        </authorList>
    </citation>
    <scope>NUCLEOTIDE SEQUENCE [LARGE SCALE GENOMIC DNA]</scope>
    <source>
        <strain evidence="2 3">CGMCC 1.7031</strain>
    </source>
</reference>
<protein>
    <submittedName>
        <fullName evidence="2">Uncharacterized protein</fullName>
    </submittedName>
</protein>
<dbReference type="Proteomes" id="UP000199354">
    <property type="component" value="Unassembled WGS sequence"/>
</dbReference>